<reference evidence="1" key="1">
    <citation type="submission" date="2020-10" db="EMBL/GenBank/DDBJ databases">
        <title>Taxonomic study of unclassified bacteria belonging to the class Ktedonobacteria.</title>
        <authorList>
            <person name="Yabe S."/>
            <person name="Wang C.M."/>
            <person name="Zheng Y."/>
            <person name="Sakai Y."/>
            <person name="Cavaletti L."/>
            <person name="Monciardini P."/>
            <person name="Donadio S."/>
        </authorList>
    </citation>
    <scope>NUCLEOTIDE SEQUENCE</scope>
    <source>
        <strain evidence="1">SOSP1-1</strain>
    </source>
</reference>
<dbReference type="InterPro" id="IPR012349">
    <property type="entry name" value="Split_barrel_FMN-bd"/>
</dbReference>
<comment type="caution">
    <text evidence="1">The sequence shown here is derived from an EMBL/GenBank/DDBJ whole genome shotgun (WGS) entry which is preliminary data.</text>
</comment>
<dbReference type="EMBL" id="BNJF01000001">
    <property type="protein sequence ID" value="GHO42186.1"/>
    <property type="molecule type" value="Genomic_DNA"/>
</dbReference>
<keyword evidence="2" id="KW-1185">Reference proteome</keyword>
<dbReference type="AlphaFoldDB" id="A0A8J3HRY9"/>
<evidence type="ECO:0008006" key="3">
    <source>
        <dbReference type="Google" id="ProtNLM"/>
    </source>
</evidence>
<dbReference type="InterPro" id="IPR016888">
    <property type="entry name" value="UCP028498"/>
</dbReference>
<evidence type="ECO:0000313" key="2">
    <source>
        <dbReference type="Proteomes" id="UP000612362"/>
    </source>
</evidence>
<dbReference type="Proteomes" id="UP000612362">
    <property type="component" value="Unassembled WGS sequence"/>
</dbReference>
<protein>
    <recommendedName>
        <fullName evidence="3">DUF2255 family protein</fullName>
    </recommendedName>
</protein>
<organism evidence="1 2">
    <name type="scientific">Ktedonospora formicarum</name>
    <dbReference type="NCBI Taxonomy" id="2778364"/>
    <lineage>
        <taxon>Bacteria</taxon>
        <taxon>Bacillati</taxon>
        <taxon>Chloroflexota</taxon>
        <taxon>Ktedonobacteria</taxon>
        <taxon>Ktedonobacterales</taxon>
        <taxon>Ktedonobacteraceae</taxon>
        <taxon>Ktedonospora</taxon>
    </lineage>
</organism>
<dbReference type="RefSeq" id="WP_220191763.1">
    <property type="nucleotide sequence ID" value="NZ_BNJF01000001.1"/>
</dbReference>
<dbReference type="Pfam" id="PF10012">
    <property type="entry name" value="DUF2255"/>
    <property type="match status" value="1"/>
</dbReference>
<name>A0A8J3HRY9_9CHLR</name>
<dbReference type="SUPFAM" id="SSF50475">
    <property type="entry name" value="FMN-binding split barrel"/>
    <property type="match status" value="1"/>
</dbReference>
<proteinExistence type="predicted"/>
<sequence length="147" mass="16775">MKRFTEDQLQHLSHMKTVVIETRLSSHARSHSTPIWVVVEDGDVYIRSYRGQAGRWYQEITAFPSAVLHLNREQLAIRAIRVTDEATITRVSQALLQKYPTSSSSYAESMVRDEVVGTTLRLEPASLSWATDPEERKIPSKSFSPEE</sequence>
<accession>A0A8J3HRY9</accession>
<dbReference type="Gene3D" id="2.30.110.10">
    <property type="entry name" value="Electron Transport, Fmn-binding Protein, Chain A"/>
    <property type="match status" value="1"/>
</dbReference>
<gene>
    <name evidence="1" type="ORF">KSX_03490</name>
</gene>
<evidence type="ECO:0000313" key="1">
    <source>
        <dbReference type="EMBL" id="GHO42186.1"/>
    </source>
</evidence>